<organism evidence="3 4">
    <name type="scientific">blood disease bacterium A2-HR MARDI</name>
    <dbReference type="NCBI Taxonomy" id="1944648"/>
    <lineage>
        <taxon>Bacteria</taxon>
        <taxon>Pseudomonadati</taxon>
        <taxon>Pseudomonadota</taxon>
        <taxon>Betaproteobacteria</taxon>
        <taxon>Burkholderiales</taxon>
        <taxon>Burkholderiaceae</taxon>
        <taxon>Ralstonia</taxon>
        <taxon>Ralstonia solanacearum species complex</taxon>
    </lineage>
</organism>
<dbReference type="Proteomes" id="UP000189628">
    <property type="component" value="Chromosome"/>
</dbReference>
<evidence type="ECO:0000259" key="2">
    <source>
        <dbReference type="PROSITE" id="PS50994"/>
    </source>
</evidence>
<sequence length="560" mass="62442">MARAQLVQRVDAGGAGGAVAVMPTAKVLALRARDPWREATDRARQVATWRETVVAYVRVMVEDGVTQNNAVALLLERGEAGNLPNHFAMALAGAAKAGRKTPSRSAICEWCAQYREGGVTALLPDHKGRVVEAAGWWGPALEYFNAPGKPDMAAVHRRLAEVDGFAVSYDQVRNYLSGVPAMLGRNSPARIGRNLYRLTEKAYIRRSTENALPGDVYVADGYRADVYLAHPVTGDIWRPELTVAIDMRSRYPVGWRADEHEGTYAVQNMWAECFARWNHVPPMLYIDNGSGYKNKLMSDEMTGFYARAGVQQIIHAIPGNPHGKGWVERFFRIVKDDFLKLWQPAFYCGEDMAPEVLNRTVREVKAGRLALPTLAQFADAFNAWLDRYANRPHPEDQSTTRAALWSQLAPLPPHANVTELKRQAVVLTVHRAAVKHGRRAYTHPELHAFNGQKLLMEYDLMDDRVAVMRTQEGRWICDAHLITAIDAIAPNRLEEKRQARAADAIKRLQQKMDEQKARAGIVLDADSVADGVLPAIEVEARLVEDTDDAPLLLDLTMTNE</sequence>
<feature type="coiled-coil region" evidence="1">
    <location>
        <begin position="491"/>
        <end position="518"/>
    </location>
</feature>
<evidence type="ECO:0000313" key="4">
    <source>
        <dbReference type="Proteomes" id="UP000189628"/>
    </source>
</evidence>
<dbReference type="InterPro" id="IPR036397">
    <property type="entry name" value="RNaseH_sf"/>
</dbReference>
<gene>
    <name evidence="3" type="ORF">B0B51_11475</name>
</gene>
<dbReference type="SUPFAM" id="SSF53098">
    <property type="entry name" value="Ribonuclease H-like"/>
    <property type="match status" value="1"/>
</dbReference>
<feature type="domain" description="Integrase catalytic" evidence="2">
    <location>
        <begin position="209"/>
        <end position="409"/>
    </location>
</feature>
<dbReference type="InterPro" id="IPR009004">
    <property type="entry name" value="Transposase_Mu_C"/>
</dbReference>
<dbReference type="Pfam" id="PF09299">
    <property type="entry name" value="Mu-transpos_C"/>
    <property type="match status" value="1"/>
</dbReference>
<accession>A0A1U9VIK9</accession>
<dbReference type="RefSeq" id="WP_078222646.1">
    <property type="nucleotide sequence ID" value="NZ_CP019911.1"/>
</dbReference>
<dbReference type="PANTHER" id="PTHR35004:SF6">
    <property type="entry name" value="TRANSPOSASE"/>
    <property type="match status" value="1"/>
</dbReference>
<dbReference type="InterPro" id="IPR001584">
    <property type="entry name" value="Integrase_cat-core"/>
</dbReference>
<dbReference type="InterPro" id="IPR012337">
    <property type="entry name" value="RNaseH-like_sf"/>
</dbReference>
<protein>
    <submittedName>
        <fullName evidence="3">Transposase</fullName>
    </submittedName>
</protein>
<dbReference type="PROSITE" id="PS50994">
    <property type="entry name" value="INTEGRASE"/>
    <property type="match status" value="1"/>
</dbReference>
<dbReference type="GO" id="GO:0003676">
    <property type="term" value="F:nucleic acid binding"/>
    <property type="evidence" value="ECO:0007669"/>
    <property type="project" value="InterPro"/>
</dbReference>
<keyword evidence="1" id="KW-0175">Coiled coil</keyword>
<dbReference type="AlphaFoldDB" id="A0A1U9VIK9"/>
<dbReference type="SUPFAM" id="SSF50610">
    <property type="entry name" value="mu transposase, C-terminal domain"/>
    <property type="match status" value="1"/>
</dbReference>
<proteinExistence type="predicted"/>
<dbReference type="InterPro" id="IPR015378">
    <property type="entry name" value="Transposase-like_Mu_C"/>
</dbReference>
<name>A0A1U9VIK9_9RALS</name>
<dbReference type="EMBL" id="CP019911">
    <property type="protein sequence ID" value="AQW30520.1"/>
    <property type="molecule type" value="Genomic_DNA"/>
</dbReference>
<dbReference type="PANTHER" id="PTHR35004">
    <property type="entry name" value="TRANSPOSASE RV3428C-RELATED"/>
    <property type="match status" value="1"/>
</dbReference>
<evidence type="ECO:0000256" key="1">
    <source>
        <dbReference type="SAM" id="Coils"/>
    </source>
</evidence>
<dbReference type="GO" id="GO:0015074">
    <property type="term" value="P:DNA integration"/>
    <property type="evidence" value="ECO:0007669"/>
    <property type="project" value="InterPro"/>
</dbReference>
<dbReference type="Gene3D" id="3.30.420.10">
    <property type="entry name" value="Ribonuclease H-like superfamily/Ribonuclease H"/>
    <property type="match status" value="1"/>
</dbReference>
<reference evidence="3 4" key="1">
    <citation type="submission" date="2017-02" db="EMBL/GenBank/DDBJ databases">
        <title>Blood Disease Bacterium A2-HR MARDI.</title>
        <authorList>
            <person name="Badrun R."/>
            <person name="Abu Bakar N."/>
            <person name="Laboh R."/>
        </authorList>
    </citation>
    <scope>NUCLEOTIDE SEQUENCE [LARGE SCALE GENOMIC DNA]</scope>
    <source>
        <strain evidence="3 4">A2-HR MARDI</strain>
    </source>
</reference>
<evidence type="ECO:0000313" key="3">
    <source>
        <dbReference type="EMBL" id="AQW30520.1"/>
    </source>
</evidence>